<dbReference type="PANTHER" id="PTHR33112:SF16">
    <property type="entry name" value="HETEROKARYON INCOMPATIBILITY DOMAIN-CONTAINING PROTEIN"/>
    <property type="match status" value="1"/>
</dbReference>
<dbReference type="PANTHER" id="PTHR33112">
    <property type="entry name" value="DOMAIN PROTEIN, PUTATIVE-RELATED"/>
    <property type="match status" value="1"/>
</dbReference>
<gene>
    <name evidence="2" type="ORF">EDD36DRAFT_30989</name>
</gene>
<dbReference type="AlphaFoldDB" id="A0AAN6E5S1"/>
<feature type="domain" description="Heterokaryon incompatibility" evidence="1">
    <location>
        <begin position="189"/>
        <end position="348"/>
    </location>
</feature>
<sequence>MDSQSVLATITARTSTCPNCRDERKDKKHEKRSFDEMQSYGTTCHRCYVILQGVQALREKFGHSTKNTWKSRSRIDIGRLRKDLVGVHSTDETGRLDLNAVFYTCLDDASEKNAWPRTKWHSRPCGPSPAISLQFAQQALGHCTENHDCQPRAGPLPKRLLDVQDPSIGEDVLRVVQSERLPNPDTVHYVALSYCWGKISRFKDGMLKLSKEDLAEKEHGLDLVSLPAAFQDAVKTTRGLGLRYLWIDALCIAQGDPEERSTELLKMAKTYSRAFVTIAADASLSCEESFLDTQTYRRLSDGIEVPGSYGGPRIFVRVDEPSLYRNCDRIGFPSIESVMETRGWTFQEGLLSRRVLSFRHIHMHFRCMQSTRTEYGNSFGDSSAIYIPHGEREITVPSWVNTVRKRDTTESSWREMMCSPSALPLGADKLLDLWYQVLLSYTPRELTRIDDRLEAIDGVASVLRSRAAANNDYLAGLWKDSFVEQLDWIRDGFQSAGETYQHLAKAPSWSWGSLTGKIPNEYLSGSLDKAYHTKLVQSPSRCDDFDGTRCGPAVVEGPLSDATIDLSSITPAYLKYFVKRSHFELFLDTPLEVVPFPCSSGVTLRRSRLDGIISRHWSGGQAHIYLLNIYTDNDKACFLLLTQSPENKEQYSRIGVWKPPLIEGMYPVEALRHDNQKIPRQFVEKLPVRRISLI</sequence>
<name>A0AAN6E5S1_9EURO</name>
<comment type="caution">
    <text evidence="2">The sequence shown here is derived from an EMBL/GenBank/DDBJ whole genome shotgun (WGS) entry which is preliminary data.</text>
</comment>
<proteinExistence type="predicted"/>
<organism evidence="2 3">
    <name type="scientific">Exophiala viscosa</name>
    <dbReference type="NCBI Taxonomy" id="2486360"/>
    <lineage>
        <taxon>Eukaryota</taxon>
        <taxon>Fungi</taxon>
        <taxon>Dikarya</taxon>
        <taxon>Ascomycota</taxon>
        <taxon>Pezizomycotina</taxon>
        <taxon>Eurotiomycetes</taxon>
        <taxon>Chaetothyriomycetidae</taxon>
        <taxon>Chaetothyriales</taxon>
        <taxon>Herpotrichiellaceae</taxon>
        <taxon>Exophiala</taxon>
    </lineage>
</organism>
<accession>A0AAN6E5S1</accession>
<dbReference type="EMBL" id="MU404350">
    <property type="protein sequence ID" value="KAI1618403.1"/>
    <property type="molecule type" value="Genomic_DNA"/>
</dbReference>
<evidence type="ECO:0000259" key="1">
    <source>
        <dbReference type="Pfam" id="PF06985"/>
    </source>
</evidence>
<dbReference type="Pfam" id="PF06985">
    <property type="entry name" value="HET"/>
    <property type="match status" value="1"/>
</dbReference>
<protein>
    <submittedName>
        <fullName evidence="2">Heterokaryon incompatibility protein-domain-containing protein</fullName>
    </submittedName>
</protein>
<reference evidence="2" key="1">
    <citation type="journal article" date="2022" name="bioRxiv">
        <title>Deciphering the potential niche of two novel black yeast fungi from a biological soil crust based on their genomes, phenotypes, and melanin regulation.</title>
        <authorList>
            <consortium name="DOE Joint Genome Institute"/>
            <person name="Carr E.C."/>
            <person name="Barton Q."/>
            <person name="Grambo S."/>
            <person name="Sullivan M."/>
            <person name="Renfro C.M."/>
            <person name="Kuo A."/>
            <person name="Pangilinan J."/>
            <person name="Lipzen A."/>
            <person name="Keymanesh K."/>
            <person name="Savage E."/>
            <person name="Barry K."/>
            <person name="Grigoriev I.V."/>
            <person name="Riekhof W.R."/>
            <person name="Harris S.S."/>
        </authorList>
    </citation>
    <scope>NUCLEOTIDE SEQUENCE</scope>
    <source>
        <strain evidence="2">JF 03-4F</strain>
    </source>
</reference>
<dbReference type="InterPro" id="IPR010730">
    <property type="entry name" value="HET"/>
</dbReference>
<keyword evidence="3" id="KW-1185">Reference proteome</keyword>
<evidence type="ECO:0000313" key="2">
    <source>
        <dbReference type="EMBL" id="KAI1618403.1"/>
    </source>
</evidence>
<dbReference type="Proteomes" id="UP001203852">
    <property type="component" value="Unassembled WGS sequence"/>
</dbReference>
<evidence type="ECO:0000313" key="3">
    <source>
        <dbReference type="Proteomes" id="UP001203852"/>
    </source>
</evidence>